<sequence>MAAAVAGGRAAVGDGHAAVVSGCAAAGDRWQQWSSSWSNLQDMLLKGRWCLTPT</sequence>
<accession>A0A7I8KKQ8</accession>
<evidence type="ECO:0000313" key="1">
    <source>
        <dbReference type="EMBL" id="CAA7397565.1"/>
    </source>
</evidence>
<organism evidence="1 2">
    <name type="scientific">Spirodela intermedia</name>
    <name type="common">Intermediate duckweed</name>
    <dbReference type="NCBI Taxonomy" id="51605"/>
    <lineage>
        <taxon>Eukaryota</taxon>
        <taxon>Viridiplantae</taxon>
        <taxon>Streptophyta</taxon>
        <taxon>Embryophyta</taxon>
        <taxon>Tracheophyta</taxon>
        <taxon>Spermatophyta</taxon>
        <taxon>Magnoliopsida</taxon>
        <taxon>Liliopsida</taxon>
        <taxon>Araceae</taxon>
        <taxon>Lemnoideae</taxon>
        <taxon>Spirodela</taxon>
    </lineage>
</organism>
<protein>
    <submittedName>
        <fullName evidence="1">Uncharacterized protein</fullName>
    </submittedName>
</protein>
<evidence type="ECO:0000313" key="2">
    <source>
        <dbReference type="Proteomes" id="UP000663760"/>
    </source>
</evidence>
<dbReference type="Proteomes" id="UP000663760">
    <property type="component" value="Chromosome 6"/>
</dbReference>
<keyword evidence="2" id="KW-1185">Reference proteome</keyword>
<dbReference type="EMBL" id="LR746269">
    <property type="protein sequence ID" value="CAA7397565.1"/>
    <property type="molecule type" value="Genomic_DNA"/>
</dbReference>
<reference evidence="1" key="1">
    <citation type="submission" date="2020-02" db="EMBL/GenBank/DDBJ databases">
        <authorList>
            <person name="Scholz U."/>
            <person name="Mascher M."/>
            <person name="Fiebig A."/>
        </authorList>
    </citation>
    <scope>NUCLEOTIDE SEQUENCE</scope>
</reference>
<name>A0A7I8KKQ8_SPIIN</name>
<proteinExistence type="predicted"/>
<gene>
    <name evidence="1" type="ORF">SI8410_06008230</name>
</gene>
<dbReference type="AlphaFoldDB" id="A0A7I8KKQ8"/>